<accession>A0ABW2GFN0</accession>
<keyword evidence="2" id="KW-1185">Reference proteome</keyword>
<dbReference type="Proteomes" id="UP001596413">
    <property type="component" value="Unassembled WGS sequence"/>
</dbReference>
<gene>
    <name evidence="1" type="ORF">ACFQLX_14790</name>
</gene>
<protein>
    <submittedName>
        <fullName evidence="1">Uncharacterized protein</fullName>
    </submittedName>
</protein>
<sequence length="208" mass="22467">MGFHEVISPEGLVVRAAHRHNPYGYLLGGDQLDELLVRLGLRRAASIWRNHTVAAERAPREVYPRPCMAFVLLDPTAGLWKPSAEAVLGVVTVGDNGSDFLANAAAKAAGHRRLGRNYGEAVLVDPHLCGDGAFRYGHSARVRGQIVGASSQSPDQDLFEAAALATDLVNSLGELHLAWEERGDPCVWFAGDGCPAPEYRAMVDWFPA</sequence>
<evidence type="ECO:0000313" key="1">
    <source>
        <dbReference type="EMBL" id="MFC7219427.1"/>
    </source>
</evidence>
<dbReference type="RefSeq" id="WP_386415117.1">
    <property type="nucleotide sequence ID" value="NZ_JBHSZO010000021.1"/>
</dbReference>
<organism evidence="1 2">
    <name type="scientific">Streptomyces polyrhachis</name>
    <dbReference type="NCBI Taxonomy" id="1282885"/>
    <lineage>
        <taxon>Bacteria</taxon>
        <taxon>Bacillati</taxon>
        <taxon>Actinomycetota</taxon>
        <taxon>Actinomycetes</taxon>
        <taxon>Kitasatosporales</taxon>
        <taxon>Streptomycetaceae</taxon>
        <taxon>Streptomyces</taxon>
    </lineage>
</organism>
<evidence type="ECO:0000313" key="2">
    <source>
        <dbReference type="Proteomes" id="UP001596413"/>
    </source>
</evidence>
<reference evidence="2" key="1">
    <citation type="journal article" date="2019" name="Int. J. Syst. Evol. Microbiol.">
        <title>The Global Catalogue of Microorganisms (GCM) 10K type strain sequencing project: providing services to taxonomists for standard genome sequencing and annotation.</title>
        <authorList>
            <consortium name="The Broad Institute Genomics Platform"/>
            <consortium name="The Broad Institute Genome Sequencing Center for Infectious Disease"/>
            <person name="Wu L."/>
            <person name="Ma J."/>
        </authorList>
    </citation>
    <scope>NUCLEOTIDE SEQUENCE [LARGE SCALE GENOMIC DNA]</scope>
    <source>
        <strain evidence="2">CGMCC 1.13681</strain>
    </source>
</reference>
<dbReference type="EMBL" id="JBHSZO010000021">
    <property type="protein sequence ID" value="MFC7219427.1"/>
    <property type="molecule type" value="Genomic_DNA"/>
</dbReference>
<proteinExistence type="predicted"/>
<comment type="caution">
    <text evidence="1">The sequence shown here is derived from an EMBL/GenBank/DDBJ whole genome shotgun (WGS) entry which is preliminary data.</text>
</comment>
<name>A0ABW2GFN0_9ACTN</name>